<evidence type="ECO:0000256" key="1">
    <source>
        <dbReference type="SAM" id="Coils"/>
    </source>
</evidence>
<reference evidence="3" key="1">
    <citation type="journal article" date="2023" name="Mol. Phylogenet. Evol.">
        <title>Genome-scale phylogeny and comparative genomics of the fungal order Sordariales.</title>
        <authorList>
            <person name="Hensen N."/>
            <person name="Bonometti L."/>
            <person name="Westerberg I."/>
            <person name="Brannstrom I.O."/>
            <person name="Guillou S."/>
            <person name="Cros-Aarteil S."/>
            <person name="Calhoun S."/>
            <person name="Haridas S."/>
            <person name="Kuo A."/>
            <person name="Mondo S."/>
            <person name="Pangilinan J."/>
            <person name="Riley R."/>
            <person name="LaButti K."/>
            <person name="Andreopoulos B."/>
            <person name="Lipzen A."/>
            <person name="Chen C."/>
            <person name="Yan M."/>
            <person name="Daum C."/>
            <person name="Ng V."/>
            <person name="Clum A."/>
            <person name="Steindorff A."/>
            <person name="Ohm R.A."/>
            <person name="Martin F."/>
            <person name="Silar P."/>
            <person name="Natvig D.O."/>
            <person name="Lalanne C."/>
            <person name="Gautier V."/>
            <person name="Ament-Velasquez S.L."/>
            <person name="Kruys A."/>
            <person name="Hutchinson M.I."/>
            <person name="Powell A.J."/>
            <person name="Barry K."/>
            <person name="Miller A.N."/>
            <person name="Grigoriev I.V."/>
            <person name="Debuchy R."/>
            <person name="Gladieux P."/>
            <person name="Hiltunen Thoren M."/>
            <person name="Johannesson H."/>
        </authorList>
    </citation>
    <scope>NUCLEOTIDE SEQUENCE</scope>
    <source>
        <strain evidence="3">CBS 314.62</strain>
    </source>
</reference>
<keyword evidence="4" id="KW-1185">Reference proteome</keyword>
<dbReference type="EMBL" id="JAULSO010000002">
    <property type="protein sequence ID" value="KAK3687823.1"/>
    <property type="molecule type" value="Genomic_DNA"/>
</dbReference>
<accession>A0AAE0X827</accession>
<keyword evidence="1" id="KW-0175">Coiled coil</keyword>
<dbReference type="Proteomes" id="UP001270362">
    <property type="component" value="Unassembled WGS sequence"/>
</dbReference>
<name>A0AAE0X827_9PEZI</name>
<evidence type="ECO:0000313" key="4">
    <source>
        <dbReference type="Proteomes" id="UP001270362"/>
    </source>
</evidence>
<comment type="caution">
    <text evidence="3">The sequence shown here is derived from an EMBL/GenBank/DDBJ whole genome shotgun (WGS) entry which is preliminary data.</text>
</comment>
<feature type="region of interest" description="Disordered" evidence="2">
    <location>
        <begin position="1"/>
        <end position="30"/>
    </location>
</feature>
<proteinExistence type="predicted"/>
<dbReference type="AlphaFoldDB" id="A0AAE0X827"/>
<organism evidence="3 4">
    <name type="scientific">Podospora appendiculata</name>
    <dbReference type="NCBI Taxonomy" id="314037"/>
    <lineage>
        <taxon>Eukaryota</taxon>
        <taxon>Fungi</taxon>
        <taxon>Dikarya</taxon>
        <taxon>Ascomycota</taxon>
        <taxon>Pezizomycotina</taxon>
        <taxon>Sordariomycetes</taxon>
        <taxon>Sordariomycetidae</taxon>
        <taxon>Sordariales</taxon>
        <taxon>Podosporaceae</taxon>
        <taxon>Podospora</taxon>
    </lineage>
</organism>
<evidence type="ECO:0000256" key="2">
    <source>
        <dbReference type="SAM" id="MobiDB-lite"/>
    </source>
</evidence>
<evidence type="ECO:0000313" key="3">
    <source>
        <dbReference type="EMBL" id="KAK3687823.1"/>
    </source>
</evidence>
<sequence>MRPEPEPITFAMAPSAPPRGSSTSWGGKLRDKITLRGLQSGENERTLSAMGPPNHTHSQGGIDQRVMEFVAEQKIPLMKGVDPLSNIFIYFPHRLGELQKQIEDQGTQLQSIRESMQREIANLKREKADIEARKERWKSSAAQTQKELDTSKALAAKLRGDCERLTANLGAAEANLGEFQRAWDQQMIYHKQFEQDLQAFQEQNRIGELQRQQLQAEKDDEFNRLTYERNRDMAAMERDMESLRSDYEDKLANQNQRLQEEIKEYKVRIASYSHGSSAAISDQTFHLTLESISQKLSNIASYVPRPENHLFDPDLDPTNFLGRNSQQGSRVWPRFVRSVCWSVILRGFFHYPLGFGVFGTQGDGYLQLSHLYEDFSAASPNDPNTYCIPNDKKTNEARGFHFEKILQEIKNPADASREKRSTIYFRANVDQVTQDLVHALQRCSNMQLDARGPAQIATVVHDVGILALEMGSQRAHVMMEACSYGARITPGDKFKDESESSGGSDVQVDLMTQPCMVRMGDGREDLALFKVISKGNVIALKTGY</sequence>
<feature type="coiled-coil region" evidence="1">
    <location>
        <begin position="95"/>
        <end position="275"/>
    </location>
</feature>
<gene>
    <name evidence="3" type="ORF">B0T22DRAFT_479106</name>
</gene>
<reference evidence="3" key="2">
    <citation type="submission" date="2023-06" db="EMBL/GenBank/DDBJ databases">
        <authorList>
            <consortium name="Lawrence Berkeley National Laboratory"/>
            <person name="Haridas S."/>
            <person name="Hensen N."/>
            <person name="Bonometti L."/>
            <person name="Westerberg I."/>
            <person name="Brannstrom I.O."/>
            <person name="Guillou S."/>
            <person name="Cros-Aarteil S."/>
            <person name="Calhoun S."/>
            <person name="Kuo A."/>
            <person name="Mondo S."/>
            <person name="Pangilinan J."/>
            <person name="Riley R."/>
            <person name="Labutti K."/>
            <person name="Andreopoulos B."/>
            <person name="Lipzen A."/>
            <person name="Chen C."/>
            <person name="Yanf M."/>
            <person name="Daum C."/>
            <person name="Ng V."/>
            <person name="Clum A."/>
            <person name="Steindorff A."/>
            <person name="Ohm R."/>
            <person name="Martin F."/>
            <person name="Silar P."/>
            <person name="Natvig D."/>
            <person name="Lalanne C."/>
            <person name="Gautier V."/>
            <person name="Ament-Velasquez S.L."/>
            <person name="Kruys A."/>
            <person name="Hutchinson M.I."/>
            <person name="Powell A.J."/>
            <person name="Barry K."/>
            <person name="Miller A.N."/>
            <person name="Grigoriev I.V."/>
            <person name="Debuchy R."/>
            <person name="Gladieux P."/>
            <person name="Thoren M.H."/>
            <person name="Johannesson H."/>
        </authorList>
    </citation>
    <scope>NUCLEOTIDE SEQUENCE</scope>
    <source>
        <strain evidence="3">CBS 314.62</strain>
    </source>
</reference>
<protein>
    <submittedName>
        <fullName evidence="3">Uncharacterized protein</fullName>
    </submittedName>
</protein>